<reference evidence="1" key="1">
    <citation type="submission" date="2014-11" db="EMBL/GenBank/DDBJ databases">
        <authorList>
            <person name="Amaro Gonzalez C."/>
        </authorList>
    </citation>
    <scope>NUCLEOTIDE SEQUENCE</scope>
</reference>
<organism evidence="1">
    <name type="scientific">Anguilla anguilla</name>
    <name type="common">European freshwater eel</name>
    <name type="synonym">Muraena anguilla</name>
    <dbReference type="NCBI Taxonomy" id="7936"/>
    <lineage>
        <taxon>Eukaryota</taxon>
        <taxon>Metazoa</taxon>
        <taxon>Chordata</taxon>
        <taxon>Craniata</taxon>
        <taxon>Vertebrata</taxon>
        <taxon>Euteleostomi</taxon>
        <taxon>Actinopterygii</taxon>
        <taxon>Neopterygii</taxon>
        <taxon>Teleostei</taxon>
        <taxon>Anguilliformes</taxon>
        <taxon>Anguillidae</taxon>
        <taxon>Anguilla</taxon>
    </lineage>
</organism>
<protein>
    <submittedName>
        <fullName evidence="1">Uncharacterized protein</fullName>
    </submittedName>
</protein>
<accession>A0A0E9RWS9</accession>
<sequence>MPRGGLKRNRPSEGYSIAL</sequence>
<evidence type="ECO:0000313" key="1">
    <source>
        <dbReference type="EMBL" id="JAH32845.1"/>
    </source>
</evidence>
<dbReference type="AlphaFoldDB" id="A0A0E9RWS9"/>
<reference evidence="1" key="2">
    <citation type="journal article" date="2015" name="Fish Shellfish Immunol.">
        <title>Early steps in the European eel (Anguilla anguilla)-Vibrio vulnificus interaction in the gills: Role of the RtxA13 toxin.</title>
        <authorList>
            <person name="Callol A."/>
            <person name="Pajuelo D."/>
            <person name="Ebbesson L."/>
            <person name="Teles M."/>
            <person name="MacKenzie S."/>
            <person name="Amaro C."/>
        </authorList>
    </citation>
    <scope>NUCLEOTIDE SEQUENCE</scope>
</reference>
<proteinExistence type="predicted"/>
<name>A0A0E9RWS9_ANGAN</name>
<dbReference type="EMBL" id="GBXM01075732">
    <property type="protein sequence ID" value="JAH32845.1"/>
    <property type="molecule type" value="Transcribed_RNA"/>
</dbReference>